<dbReference type="EMBL" id="CM020620">
    <property type="protein sequence ID" value="KAK1867883.1"/>
    <property type="molecule type" value="Genomic_DNA"/>
</dbReference>
<reference evidence="1" key="1">
    <citation type="submission" date="2019-11" db="EMBL/GenBank/DDBJ databases">
        <title>Nori genome reveals adaptations in red seaweeds to the harsh intertidal environment.</title>
        <authorList>
            <person name="Wang D."/>
            <person name="Mao Y."/>
        </authorList>
    </citation>
    <scope>NUCLEOTIDE SEQUENCE</scope>
    <source>
        <tissue evidence="1">Gametophyte</tissue>
    </source>
</reference>
<protein>
    <submittedName>
        <fullName evidence="1">Uncharacterized protein</fullName>
    </submittedName>
</protein>
<evidence type="ECO:0000313" key="1">
    <source>
        <dbReference type="EMBL" id="KAK1867883.1"/>
    </source>
</evidence>
<organism evidence="1 2">
    <name type="scientific">Pyropia yezoensis</name>
    <name type="common">Susabi-nori</name>
    <name type="synonym">Porphyra yezoensis</name>
    <dbReference type="NCBI Taxonomy" id="2788"/>
    <lineage>
        <taxon>Eukaryota</taxon>
        <taxon>Rhodophyta</taxon>
        <taxon>Bangiophyceae</taxon>
        <taxon>Bangiales</taxon>
        <taxon>Bangiaceae</taxon>
        <taxon>Pyropia</taxon>
    </lineage>
</organism>
<evidence type="ECO:0000313" key="2">
    <source>
        <dbReference type="Proteomes" id="UP000798662"/>
    </source>
</evidence>
<name>A0ACC3CDG0_PYRYE</name>
<gene>
    <name evidence="1" type="ORF">I4F81_010380</name>
</gene>
<dbReference type="Proteomes" id="UP000798662">
    <property type="component" value="Chromosome 3"/>
</dbReference>
<sequence>MRCRLGHRRATATAIAALAGVVAALFLSHADAAPRREKRVSTSVKESPLQACHRDFTVTDEEASAPPKSMGADEVDLAYFIQVAPSSAVLVPRLLRAVYHPSNFYVLHFDTKIPSETVDAVVADAAAAVRGAGSELPSNVHLLPREPVTYRGITAVLNTLSAIEASLRHASWRYFLNLSAADYPLLSAGATRRLLSRPDLRTRRANFLSLHPSSTWASAAAGRFSRLTVDVGLSFSPSANHSVLVPTTVRNPAVAALNVTLAKGSAWMVLTRPFCDHALTSSFARKALLALGNGLSAAEHYFPTLLVNSDVYARTVLPHSLRAVYWAAAPGAAHKTVGQHPVTLDAPEHAPAANDPTPSWETRLSKSPYLFARKFSSPDSPLLAYIDRCANGGGGAVPAWGGRGGGKVDWAAVREGERRAHRHVDWLMRLGTIPESTEKVTRGRQSPTPMPTPTPTPRR</sequence>
<comment type="caution">
    <text evidence="1">The sequence shown here is derived from an EMBL/GenBank/DDBJ whole genome shotgun (WGS) entry which is preliminary data.</text>
</comment>
<keyword evidence="2" id="KW-1185">Reference proteome</keyword>
<proteinExistence type="predicted"/>
<accession>A0ACC3CDG0</accession>